<keyword evidence="4" id="KW-1185">Reference proteome</keyword>
<evidence type="ECO:0000259" key="2">
    <source>
        <dbReference type="PROSITE" id="PS51819"/>
    </source>
</evidence>
<dbReference type="Gene3D" id="3.10.180.10">
    <property type="entry name" value="2,3-Dihydroxybiphenyl 1,2-Dioxygenase, domain 1"/>
    <property type="match status" value="1"/>
</dbReference>
<dbReference type="InterPro" id="IPR018146">
    <property type="entry name" value="Glyoxalase_1_CS"/>
</dbReference>
<keyword evidence="1" id="KW-0479">Metal-binding</keyword>
<comment type="caution">
    <text evidence="3">The sequence shown here is derived from an EMBL/GenBank/DDBJ whole genome shotgun (WGS) entry which is preliminary data.</text>
</comment>
<dbReference type="InterPro" id="IPR029068">
    <property type="entry name" value="Glyas_Bleomycin-R_OHBP_Dase"/>
</dbReference>
<dbReference type="EMBL" id="JAGGKP010000001">
    <property type="protein sequence ID" value="MBP1936128.1"/>
    <property type="molecule type" value="Genomic_DNA"/>
</dbReference>
<feature type="domain" description="VOC" evidence="2">
    <location>
        <begin position="4"/>
        <end position="126"/>
    </location>
</feature>
<evidence type="ECO:0000313" key="3">
    <source>
        <dbReference type="EMBL" id="MBP1936128.1"/>
    </source>
</evidence>
<sequence length="135" mass="15408">MIRGIGHVAFDVSDMDKSLHFYCDVLGFTKAFEIENDEGQPWIVYIRVAGLQFIELFYGGQHKPDLPPHSIGFSHLCLEVEDIKQLAEHMHKHGIPLDSGPSRGKDDNWQCWVKDPDGNRIEFMQLSPNSPQMKS</sequence>
<dbReference type="GO" id="GO:0004462">
    <property type="term" value="F:lactoylglutathione lyase activity"/>
    <property type="evidence" value="ECO:0007669"/>
    <property type="project" value="UniProtKB-EC"/>
</dbReference>
<dbReference type="PROSITE" id="PS51819">
    <property type="entry name" value="VOC"/>
    <property type="match status" value="1"/>
</dbReference>
<evidence type="ECO:0000313" key="4">
    <source>
        <dbReference type="Proteomes" id="UP001519273"/>
    </source>
</evidence>
<accession>A0ABS4H0S1</accession>
<proteinExistence type="predicted"/>
<reference evidence="3 4" key="1">
    <citation type="submission" date="2021-03" db="EMBL/GenBank/DDBJ databases">
        <title>Genomic Encyclopedia of Type Strains, Phase IV (KMG-IV): sequencing the most valuable type-strain genomes for metagenomic binning, comparative biology and taxonomic classification.</title>
        <authorList>
            <person name="Goeker M."/>
        </authorList>
    </citation>
    <scope>NUCLEOTIDE SEQUENCE [LARGE SCALE GENOMIC DNA]</scope>
    <source>
        <strain evidence="3 4">DSM 23491</strain>
    </source>
</reference>
<dbReference type="InterPro" id="IPR051785">
    <property type="entry name" value="MMCE/EMCE_epimerase"/>
</dbReference>
<dbReference type="PANTHER" id="PTHR43048:SF3">
    <property type="entry name" value="METHYLMALONYL-COA EPIMERASE, MITOCHONDRIAL"/>
    <property type="match status" value="1"/>
</dbReference>
<dbReference type="SUPFAM" id="SSF54593">
    <property type="entry name" value="Glyoxalase/Bleomycin resistance protein/Dihydroxybiphenyl dioxygenase"/>
    <property type="match status" value="1"/>
</dbReference>
<dbReference type="Pfam" id="PF00903">
    <property type="entry name" value="Glyoxalase"/>
    <property type="match status" value="1"/>
</dbReference>
<dbReference type="EC" id="4.4.1.5" evidence="3"/>
<dbReference type="Proteomes" id="UP001519273">
    <property type="component" value="Unassembled WGS sequence"/>
</dbReference>
<dbReference type="CDD" id="cd06587">
    <property type="entry name" value="VOC"/>
    <property type="match status" value="1"/>
</dbReference>
<dbReference type="InterPro" id="IPR037523">
    <property type="entry name" value="VOC_core"/>
</dbReference>
<evidence type="ECO:0000256" key="1">
    <source>
        <dbReference type="ARBA" id="ARBA00022723"/>
    </source>
</evidence>
<organism evidence="3 4">
    <name type="scientific">Paenibacillus sediminis</name>
    <dbReference type="NCBI Taxonomy" id="664909"/>
    <lineage>
        <taxon>Bacteria</taxon>
        <taxon>Bacillati</taxon>
        <taxon>Bacillota</taxon>
        <taxon>Bacilli</taxon>
        <taxon>Bacillales</taxon>
        <taxon>Paenibacillaceae</taxon>
        <taxon>Paenibacillus</taxon>
    </lineage>
</organism>
<dbReference type="PANTHER" id="PTHR43048">
    <property type="entry name" value="METHYLMALONYL-COA EPIMERASE"/>
    <property type="match status" value="1"/>
</dbReference>
<name>A0ABS4H0S1_9BACL</name>
<protein>
    <submittedName>
        <fullName evidence="3">Lactoylglutathione lyase</fullName>
        <ecNumber evidence="3">4.4.1.5</ecNumber>
    </submittedName>
</protein>
<gene>
    <name evidence="3" type="ORF">J2Z20_000989</name>
</gene>
<dbReference type="RefSeq" id="WP_209845920.1">
    <property type="nucleotide sequence ID" value="NZ_CBCRVE010000002.1"/>
</dbReference>
<dbReference type="PROSITE" id="PS00934">
    <property type="entry name" value="GLYOXALASE_I_1"/>
    <property type="match status" value="1"/>
</dbReference>
<keyword evidence="3" id="KW-0456">Lyase</keyword>
<dbReference type="InterPro" id="IPR004360">
    <property type="entry name" value="Glyas_Fos-R_dOase_dom"/>
</dbReference>